<feature type="binding site" evidence="8">
    <location>
        <position position="159"/>
    </location>
    <ligand>
        <name>Mg(2+)</name>
        <dbReference type="ChEBI" id="CHEBI:18420"/>
        <label>1</label>
        <note>catalytic</note>
    </ligand>
</feature>
<proteinExistence type="evidence at transcript level"/>
<gene>
    <name evidence="9" type="primary">Inpp1</name>
</gene>
<evidence type="ECO:0000256" key="3">
    <source>
        <dbReference type="ARBA" id="ARBA00022723"/>
    </source>
</evidence>
<dbReference type="PANTHER" id="PTHR43028">
    <property type="entry name" value="3'(2'),5'-BISPHOSPHATE NUCLEOTIDASE 1"/>
    <property type="match status" value="1"/>
</dbReference>
<dbReference type="GO" id="GO:0004441">
    <property type="term" value="F:inositol-1,4-bisphosphate 1-phosphatase activity"/>
    <property type="evidence" value="ECO:0007669"/>
    <property type="project" value="UniProtKB-EC"/>
</dbReference>
<evidence type="ECO:0000256" key="8">
    <source>
        <dbReference type="PIRSR" id="PIRSR600760-2"/>
    </source>
</evidence>
<keyword evidence="4 8" id="KW-0460">Magnesium</keyword>
<dbReference type="EC" id="3.1.3.57" evidence="7"/>
<evidence type="ECO:0000256" key="1">
    <source>
        <dbReference type="ARBA" id="ARBA00009759"/>
    </source>
</evidence>
<reference evidence="9" key="1">
    <citation type="submission" date="2020-04" db="EMBL/GenBank/DDBJ databases">
        <authorList>
            <person name="Neveu A P."/>
        </authorList>
    </citation>
    <scope>NUCLEOTIDE SEQUENCE</scope>
    <source>
        <tissue evidence="9">Whole embryo</tissue>
    </source>
</reference>
<dbReference type="PROSITE" id="PS00629">
    <property type="entry name" value="IMP_1"/>
    <property type="match status" value="1"/>
</dbReference>
<feature type="binding site" evidence="8">
    <location>
        <position position="160"/>
    </location>
    <ligand>
        <name>Mg(2+)</name>
        <dbReference type="ChEBI" id="CHEBI:18420"/>
        <label>1</label>
        <note>catalytic</note>
    </ligand>
</feature>
<dbReference type="PANTHER" id="PTHR43028:SF3">
    <property type="entry name" value="INOSITOL POLYPHOSPHATE 1-PHOSPHATASE"/>
    <property type="match status" value="1"/>
</dbReference>
<accession>A0A6F9DG21</accession>
<dbReference type="Gene3D" id="3.30.540.10">
    <property type="entry name" value="Fructose-1,6-Bisphosphatase, subunit A, domain 1"/>
    <property type="match status" value="1"/>
</dbReference>
<feature type="binding site" evidence="8">
    <location>
        <position position="310"/>
    </location>
    <ligand>
        <name>Mg(2+)</name>
        <dbReference type="ChEBI" id="CHEBI:18420"/>
        <label>1</label>
        <note>catalytic</note>
    </ligand>
</feature>
<name>A0A6F9DG21_9ASCI</name>
<dbReference type="AlphaFoldDB" id="A0A6F9DG21"/>
<dbReference type="InterPro" id="IPR044897">
    <property type="entry name" value="INPP1_dom_1"/>
</dbReference>
<dbReference type="InterPro" id="IPR000760">
    <property type="entry name" value="Inositol_monophosphatase-like"/>
</dbReference>
<dbReference type="Gene3D" id="4.10.460.10">
    <property type="entry name" value="Inositol Polyphosphate 1-phosphatase, domain 1"/>
    <property type="match status" value="1"/>
</dbReference>
<dbReference type="GO" id="GO:0046872">
    <property type="term" value="F:metal ion binding"/>
    <property type="evidence" value="ECO:0007669"/>
    <property type="project" value="UniProtKB-KW"/>
</dbReference>
<organism evidence="9">
    <name type="scientific">Phallusia mammillata</name>
    <dbReference type="NCBI Taxonomy" id="59560"/>
    <lineage>
        <taxon>Eukaryota</taxon>
        <taxon>Metazoa</taxon>
        <taxon>Chordata</taxon>
        <taxon>Tunicata</taxon>
        <taxon>Ascidiacea</taxon>
        <taxon>Phlebobranchia</taxon>
        <taxon>Ascidiidae</taxon>
        <taxon>Phallusia</taxon>
    </lineage>
</organism>
<comment type="catalytic activity">
    <reaction evidence="6">
        <text>1D-myo-inositol 1,4-bisphosphate + H2O = 1D-myo-inositol 4-phosphate + phosphate</text>
        <dbReference type="Rhea" id="RHEA:15553"/>
        <dbReference type="ChEBI" id="CHEBI:15377"/>
        <dbReference type="ChEBI" id="CHEBI:43474"/>
        <dbReference type="ChEBI" id="CHEBI:58282"/>
        <dbReference type="ChEBI" id="CHEBI:58469"/>
        <dbReference type="EC" id="3.1.3.57"/>
    </reaction>
    <physiologicalReaction direction="left-to-right" evidence="6">
        <dbReference type="Rhea" id="RHEA:15554"/>
    </physiologicalReaction>
</comment>
<protein>
    <recommendedName>
        <fullName evidence="7">inositol-1,4-bisphosphate 1-phosphatase</fullName>
        <ecNumber evidence="7">3.1.3.57</ecNumber>
    </recommendedName>
</protein>
<evidence type="ECO:0000256" key="2">
    <source>
        <dbReference type="ARBA" id="ARBA00022671"/>
    </source>
</evidence>
<feature type="binding site" evidence="8">
    <location>
        <position position="77"/>
    </location>
    <ligand>
        <name>Mg(2+)</name>
        <dbReference type="ChEBI" id="CHEBI:18420"/>
        <label>1</label>
        <note>catalytic</note>
    </ligand>
</feature>
<dbReference type="EMBL" id="LR785993">
    <property type="protein sequence ID" value="CAB3256215.1"/>
    <property type="molecule type" value="mRNA"/>
</dbReference>
<evidence type="ECO:0000256" key="4">
    <source>
        <dbReference type="ARBA" id="ARBA00022842"/>
    </source>
</evidence>
<dbReference type="InterPro" id="IPR020583">
    <property type="entry name" value="Inositol_monoP_metal-BS"/>
</dbReference>
<sequence>MAEKLLLGMLKAGQKATKIAQLCRAEKDLFEILVQEKGRLKSNDLDFKTLADVFIQQVAKSELEKEFPGIGKRVYGEENNEFTNTLGETIFVKVEKTVEQTAELLAKVVDGNKSAPRLLAQAAHDNVEATSIYPTSDELKLVGECEINIDQVAFWIDPIDGTSQYVKGIEDGPVNCNHVHAKGLHCVTVLIGAYDIMTGLPIVGVVYQPFYKKMEPSGCWKEMCYWGICHNEKRITNCQHIFESNIEKRSNSSGYSVVSSTHDQLICNLIPKIPNAQVCVASGAGYKSLCVILGLVDVFVYSDDACYKWDTCATQAISMALGGNIVTLKKAMKCSNNNFHCDSLHPTQVKYKDQNPTPACPWANVGGLLVFNSSPRSKECTKKILEVASEMHLFEK</sequence>
<dbReference type="Pfam" id="PF00459">
    <property type="entry name" value="Inositol_P"/>
    <property type="match status" value="1"/>
</dbReference>
<comment type="cofactor">
    <cofactor evidence="8">
        <name>Mg(2+)</name>
        <dbReference type="ChEBI" id="CHEBI:18420"/>
    </cofactor>
</comment>
<feature type="binding site" evidence="8">
    <location>
        <position position="157"/>
    </location>
    <ligand>
        <name>Mg(2+)</name>
        <dbReference type="ChEBI" id="CHEBI:18420"/>
        <label>1</label>
        <note>catalytic</note>
    </ligand>
</feature>
<evidence type="ECO:0000256" key="5">
    <source>
        <dbReference type="ARBA" id="ARBA00044465"/>
    </source>
</evidence>
<dbReference type="SUPFAM" id="SSF56655">
    <property type="entry name" value="Carbohydrate phosphatase"/>
    <property type="match status" value="1"/>
</dbReference>
<keyword evidence="2" id="KW-0452">Lithium</keyword>
<dbReference type="InterPro" id="IPR050725">
    <property type="entry name" value="CysQ/Inositol_MonoPase"/>
</dbReference>
<evidence type="ECO:0000256" key="6">
    <source>
        <dbReference type="ARBA" id="ARBA00044478"/>
    </source>
</evidence>
<comment type="similarity">
    <text evidence="1">Belongs to the inositol monophosphatase superfamily.</text>
</comment>
<comment type="catalytic activity">
    <reaction evidence="5">
        <text>1D-myo-inositol 1,3,4-trisphosphate + H2O = 1D-myo-inositol 3,4-bisphosphate + phosphate</text>
        <dbReference type="Rhea" id="RHEA:70319"/>
        <dbReference type="ChEBI" id="CHEBI:15377"/>
        <dbReference type="ChEBI" id="CHEBI:43474"/>
        <dbReference type="ChEBI" id="CHEBI:58414"/>
        <dbReference type="ChEBI" id="CHEBI:83241"/>
    </reaction>
    <physiologicalReaction direction="left-to-right" evidence="5">
        <dbReference type="Rhea" id="RHEA:70320"/>
    </physiologicalReaction>
</comment>
<evidence type="ECO:0000256" key="7">
    <source>
        <dbReference type="ARBA" id="ARBA00044519"/>
    </source>
</evidence>
<dbReference type="Gene3D" id="3.40.190.80">
    <property type="match status" value="1"/>
</dbReference>
<evidence type="ECO:0000313" key="9">
    <source>
        <dbReference type="EMBL" id="CAB3256215.1"/>
    </source>
</evidence>
<keyword evidence="3 8" id="KW-0479">Metal-binding</keyword>